<dbReference type="InterPro" id="IPR047001">
    <property type="entry name" value="MnmG_C_subdom"/>
</dbReference>
<feature type="domain" description="tRNA uridine 5-carboxymethylaminomethyl modification enzyme C-terminal subdomain" evidence="12">
    <location>
        <begin position="537"/>
        <end position="608"/>
    </location>
</feature>
<dbReference type="Gene3D" id="1.10.150.570">
    <property type="entry name" value="GidA associated domain, C-terminal subdomain"/>
    <property type="match status" value="1"/>
</dbReference>
<dbReference type="GO" id="GO:0002098">
    <property type="term" value="P:tRNA wobble uridine modification"/>
    <property type="evidence" value="ECO:0007669"/>
    <property type="project" value="InterPro"/>
</dbReference>
<comment type="caution">
    <text evidence="11">Lacks conserved residue(s) required for the propagation of feature annotation.</text>
</comment>
<evidence type="ECO:0000256" key="9">
    <source>
        <dbReference type="ARBA" id="ARBA00025948"/>
    </source>
</evidence>
<dbReference type="AlphaFoldDB" id="A0A1F6GQ00"/>
<evidence type="ECO:0000256" key="5">
    <source>
        <dbReference type="ARBA" id="ARBA00022630"/>
    </source>
</evidence>
<evidence type="ECO:0000313" key="14">
    <source>
        <dbReference type="Proteomes" id="UP000177583"/>
    </source>
</evidence>
<dbReference type="InterPro" id="IPR020595">
    <property type="entry name" value="MnmG-rel_CS"/>
</dbReference>
<evidence type="ECO:0000256" key="3">
    <source>
        <dbReference type="ARBA" id="ARBA00007653"/>
    </source>
</evidence>
<dbReference type="InterPro" id="IPR040131">
    <property type="entry name" value="MnmG_N"/>
</dbReference>
<keyword evidence="8 11" id="KW-0520">NAD</keyword>
<evidence type="ECO:0000256" key="4">
    <source>
        <dbReference type="ARBA" id="ARBA00020461"/>
    </source>
</evidence>
<keyword evidence="6 11" id="KW-0819">tRNA processing</keyword>
<keyword evidence="7 11" id="KW-0274">FAD</keyword>
<dbReference type="SMART" id="SM01228">
    <property type="entry name" value="GIDA_assoc_3"/>
    <property type="match status" value="1"/>
</dbReference>
<comment type="similarity">
    <text evidence="3 11">Belongs to the MnmG family.</text>
</comment>
<evidence type="ECO:0000256" key="11">
    <source>
        <dbReference type="HAMAP-Rule" id="MF_00129"/>
    </source>
</evidence>
<dbReference type="Pfam" id="PF13932">
    <property type="entry name" value="SAM_GIDA_C"/>
    <property type="match status" value="1"/>
</dbReference>
<feature type="binding site" evidence="11">
    <location>
        <begin position="10"/>
        <end position="15"/>
    </location>
    <ligand>
        <name>FAD</name>
        <dbReference type="ChEBI" id="CHEBI:57692"/>
    </ligand>
</feature>
<feature type="binding site" evidence="11">
    <location>
        <position position="177"/>
    </location>
    <ligand>
        <name>FAD</name>
        <dbReference type="ChEBI" id="CHEBI:57692"/>
    </ligand>
</feature>
<evidence type="ECO:0000313" key="13">
    <source>
        <dbReference type="EMBL" id="OGH00256.1"/>
    </source>
</evidence>
<name>A0A1F6GQ00_9PROT</name>
<dbReference type="FunFam" id="3.50.50.60:FF:000002">
    <property type="entry name" value="tRNA uridine 5-carboxymethylaminomethyl modification enzyme MnmG"/>
    <property type="match status" value="1"/>
</dbReference>
<accession>A0A1F6GQ00</accession>
<gene>
    <name evidence="11" type="primary">mnmG</name>
    <name evidence="11" type="synonym">gidA</name>
    <name evidence="13" type="ORF">A2557_05870</name>
</gene>
<dbReference type="InterPro" id="IPR049312">
    <property type="entry name" value="GIDA_C_N"/>
</dbReference>
<sequence>MPNWDVIIVGAGHAGAEAALAAAKIGAKSLLLTQTQDNVAAMSCNPAIGGLAKGHLVKEIDALGGAMGQVADQTAIQFRRLNASKGAAVQATRCQSDMIAYKALMRGILESQPGLELRQAEVCALVLEGSRVVGVETRLGEKLTAKAVVLTAGTFLNGLIHIGNRQYPAGRAWEFPSNFLGEQLRALGLRVGRLKTGTTPRLDRRTINFSGLETQPGDDPIRPFSFWNTQVPLPQVPCHITYTTPKTQEVIEKNLHLSAMYSGAITGTGPRYCPSIEDKYKKFPDKARHQVFLEPTSLQSFEIYPNGMSTSLPLEVQVEFIQSILGLEEAKIVRPGYAIEYDYLHPTQLKNSLEHKDLAGFFCAGQINGTSGYEEAAAQGLLAGINAARLALDQEPVVLLRNQAYIGVLIDDLVSKGTEEPYRMFTSRAEYRLSLREDNADLRLSPLGRSLGLLDDGQWSLFEARQASIQRLMGLTQELSVPKDGPSWNLPEKTKVAQFLRHPEAHFADLDPLVQEGSLGELKPFDDEVRFHVETEIKYEGYLKRQEVQVKSYLKVEAIQIPPDFDYQTVPGLSREVQQKLGQARPQTLGQASKISGITPAAITLMMVAIQKSKP</sequence>
<dbReference type="NCBIfam" id="TIGR00136">
    <property type="entry name" value="mnmG_gidA"/>
    <property type="match status" value="1"/>
</dbReference>
<dbReference type="HAMAP" id="MF_00129">
    <property type="entry name" value="MnmG_GidA"/>
    <property type="match status" value="1"/>
</dbReference>
<comment type="subcellular location">
    <subcellularLocation>
        <location evidence="11">Cytoplasm</location>
    </subcellularLocation>
</comment>
<evidence type="ECO:0000256" key="1">
    <source>
        <dbReference type="ARBA" id="ARBA00001974"/>
    </source>
</evidence>
<proteinExistence type="inferred from homology"/>
<dbReference type="Proteomes" id="UP000177583">
    <property type="component" value="Unassembled WGS sequence"/>
</dbReference>
<dbReference type="SUPFAM" id="SSF51905">
    <property type="entry name" value="FAD/NAD(P)-binding domain"/>
    <property type="match status" value="1"/>
</dbReference>
<protein>
    <recommendedName>
        <fullName evidence="4 11">tRNA uridine 5-carboxymethylaminomethyl modification enzyme MnmG</fullName>
    </recommendedName>
    <alternativeName>
        <fullName evidence="10 11">Glucose-inhibited division protein A</fullName>
    </alternativeName>
</protein>
<evidence type="ECO:0000256" key="10">
    <source>
        <dbReference type="ARBA" id="ARBA00031800"/>
    </source>
</evidence>
<dbReference type="Gene3D" id="3.50.50.60">
    <property type="entry name" value="FAD/NAD(P)-binding domain"/>
    <property type="match status" value="2"/>
</dbReference>
<dbReference type="PRINTS" id="PR00411">
    <property type="entry name" value="PNDRDTASEI"/>
</dbReference>
<dbReference type="Pfam" id="PF21680">
    <property type="entry name" value="GIDA_C_1st"/>
    <property type="match status" value="1"/>
</dbReference>
<reference evidence="13 14" key="1">
    <citation type="journal article" date="2016" name="Nat. Commun.">
        <title>Thousands of microbial genomes shed light on interconnected biogeochemical processes in an aquifer system.</title>
        <authorList>
            <person name="Anantharaman K."/>
            <person name="Brown C.T."/>
            <person name="Hug L.A."/>
            <person name="Sharon I."/>
            <person name="Castelle C.J."/>
            <person name="Probst A.J."/>
            <person name="Thomas B.C."/>
            <person name="Singh A."/>
            <person name="Wilkins M.J."/>
            <person name="Karaoz U."/>
            <person name="Brodie E.L."/>
            <person name="Williams K.H."/>
            <person name="Hubbard S.S."/>
            <person name="Banfield J.F."/>
        </authorList>
    </citation>
    <scope>NUCLEOTIDE SEQUENCE [LARGE SCALE GENOMIC DNA]</scope>
</reference>
<keyword evidence="11" id="KW-0963">Cytoplasm</keyword>
<evidence type="ECO:0000256" key="7">
    <source>
        <dbReference type="ARBA" id="ARBA00022827"/>
    </source>
</evidence>
<evidence type="ECO:0000256" key="2">
    <source>
        <dbReference type="ARBA" id="ARBA00003717"/>
    </source>
</evidence>
<comment type="subunit">
    <text evidence="9 11">Homodimer. Heterotetramer of two MnmE and two MnmG subunits.</text>
</comment>
<comment type="function">
    <text evidence="2 11">NAD-binding protein involved in the addition of a carboxymethylaminomethyl (cmnm) group at the wobble position (U34) of certain tRNAs, forming tRNA-cmnm(5)s(2)U34.</text>
</comment>
<dbReference type="PANTHER" id="PTHR11806">
    <property type="entry name" value="GLUCOSE INHIBITED DIVISION PROTEIN A"/>
    <property type="match status" value="1"/>
</dbReference>
<dbReference type="Pfam" id="PF01134">
    <property type="entry name" value="GIDA"/>
    <property type="match status" value="1"/>
</dbReference>
<organism evidence="13 14">
    <name type="scientific">Candidatus Lambdaproteobacteria bacterium RIFOXYD2_FULL_56_26</name>
    <dbReference type="NCBI Taxonomy" id="1817773"/>
    <lineage>
        <taxon>Bacteria</taxon>
        <taxon>Pseudomonadati</taxon>
        <taxon>Pseudomonadota</taxon>
        <taxon>Candidatus Lambdaproteobacteria</taxon>
    </lineage>
</organism>
<dbReference type="InterPro" id="IPR026904">
    <property type="entry name" value="MnmG_C"/>
</dbReference>
<dbReference type="GO" id="GO:0050660">
    <property type="term" value="F:flavin adenine dinucleotide binding"/>
    <property type="evidence" value="ECO:0007669"/>
    <property type="project" value="UniProtKB-UniRule"/>
</dbReference>
<feature type="binding site" evidence="11">
    <location>
        <position position="122"/>
    </location>
    <ligand>
        <name>FAD</name>
        <dbReference type="ChEBI" id="CHEBI:57692"/>
    </ligand>
</feature>
<dbReference type="Gene3D" id="1.10.10.1800">
    <property type="entry name" value="tRNA uridine 5-carboxymethylaminomethyl modification enzyme MnmG/GidA"/>
    <property type="match status" value="1"/>
</dbReference>
<evidence type="ECO:0000256" key="6">
    <source>
        <dbReference type="ARBA" id="ARBA00022694"/>
    </source>
</evidence>
<dbReference type="InterPro" id="IPR002218">
    <property type="entry name" value="MnmG-rel"/>
</dbReference>
<dbReference type="InterPro" id="IPR004416">
    <property type="entry name" value="MnmG"/>
</dbReference>
<dbReference type="EMBL" id="MFNF01000048">
    <property type="protein sequence ID" value="OGH00256.1"/>
    <property type="molecule type" value="Genomic_DNA"/>
</dbReference>
<keyword evidence="5 11" id="KW-0285">Flavoprotein</keyword>
<dbReference type="GO" id="GO:0030488">
    <property type="term" value="P:tRNA methylation"/>
    <property type="evidence" value="ECO:0007669"/>
    <property type="project" value="TreeGrafter"/>
</dbReference>
<dbReference type="InterPro" id="IPR036188">
    <property type="entry name" value="FAD/NAD-bd_sf"/>
</dbReference>
<dbReference type="PANTHER" id="PTHR11806:SF0">
    <property type="entry name" value="PROTEIN MTO1 HOMOLOG, MITOCHONDRIAL"/>
    <property type="match status" value="1"/>
</dbReference>
<comment type="cofactor">
    <cofactor evidence="1 11">
        <name>FAD</name>
        <dbReference type="ChEBI" id="CHEBI:57692"/>
    </cofactor>
</comment>
<feature type="binding site" evidence="11">
    <location>
        <position position="366"/>
    </location>
    <ligand>
        <name>FAD</name>
        <dbReference type="ChEBI" id="CHEBI:57692"/>
    </ligand>
</feature>
<evidence type="ECO:0000256" key="8">
    <source>
        <dbReference type="ARBA" id="ARBA00023027"/>
    </source>
</evidence>
<dbReference type="InterPro" id="IPR044920">
    <property type="entry name" value="MnmG_C_subdom_sf"/>
</dbReference>
<evidence type="ECO:0000259" key="12">
    <source>
        <dbReference type="SMART" id="SM01228"/>
    </source>
</evidence>
<dbReference type="PROSITE" id="PS01281">
    <property type="entry name" value="GIDA_2"/>
    <property type="match status" value="1"/>
</dbReference>
<dbReference type="GO" id="GO:0005829">
    <property type="term" value="C:cytosol"/>
    <property type="evidence" value="ECO:0007669"/>
    <property type="project" value="TreeGrafter"/>
</dbReference>
<comment type="caution">
    <text evidence="13">The sequence shown here is derived from an EMBL/GenBank/DDBJ whole genome shotgun (WGS) entry which is preliminary data.</text>
</comment>
<dbReference type="FunFam" id="1.10.150.570:FF:000001">
    <property type="entry name" value="tRNA uridine 5-carboxymethylaminomethyl modification enzyme MnmG"/>
    <property type="match status" value="1"/>
</dbReference>